<organism evidence="1 2">
    <name type="scientific">Alkalicoccus daliensis</name>
    <dbReference type="NCBI Taxonomy" id="745820"/>
    <lineage>
        <taxon>Bacteria</taxon>
        <taxon>Bacillati</taxon>
        <taxon>Bacillota</taxon>
        <taxon>Bacilli</taxon>
        <taxon>Bacillales</taxon>
        <taxon>Bacillaceae</taxon>
        <taxon>Alkalicoccus</taxon>
    </lineage>
</organism>
<dbReference type="Proteomes" id="UP000198778">
    <property type="component" value="Unassembled WGS sequence"/>
</dbReference>
<gene>
    <name evidence="1" type="ORF">SAMN04488053_10569</name>
</gene>
<dbReference type="STRING" id="745820.SAMN04488053_10569"/>
<keyword evidence="2" id="KW-1185">Reference proteome</keyword>
<protein>
    <submittedName>
        <fullName evidence="1">Uncharacterized protein</fullName>
    </submittedName>
</protein>
<sequence length="102" mass="11965">MAGKRILVIFYLDYLGGSRTPDRRLRRALLIALLKRISFIKSHSFILATFQQTEQHIFFLLSKTLMKILIHRTMVVHFINNDPCSQYIATIFICYLINRSSC</sequence>
<reference evidence="2" key="1">
    <citation type="submission" date="2016-10" db="EMBL/GenBank/DDBJ databases">
        <authorList>
            <person name="Varghese N."/>
            <person name="Submissions S."/>
        </authorList>
    </citation>
    <scope>NUCLEOTIDE SEQUENCE [LARGE SCALE GENOMIC DNA]</scope>
    <source>
        <strain evidence="2">CGMCC 1.10369</strain>
    </source>
</reference>
<accession>A0A1H0FT09</accession>
<proteinExistence type="predicted"/>
<dbReference type="EMBL" id="FNIL01000005">
    <property type="protein sequence ID" value="SDN97691.1"/>
    <property type="molecule type" value="Genomic_DNA"/>
</dbReference>
<evidence type="ECO:0000313" key="1">
    <source>
        <dbReference type="EMBL" id="SDN97691.1"/>
    </source>
</evidence>
<evidence type="ECO:0000313" key="2">
    <source>
        <dbReference type="Proteomes" id="UP000198778"/>
    </source>
</evidence>
<dbReference type="AlphaFoldDB" id="A0A1H0FT09"/>
<name>A0A1H0FT09_9BACI</name>